<dbReference type="PROSITE" id="PS51257">
    <property type="entry name" value="PROKAR_LIPOPROTEIN"/>
    <property type="match status" value="1"/>
</dbReference>
<feature type="chain" id="PRO_5047295366" evidence="1">
    <location>
        <begin position="23"/>
        <end position="470"/>
    </location>
</feature>
<dbReference type="Gene3D" id="3.90.226.10">
    <property type="entry name" value="2-enoyl-CoA Hydratase, Chain A, domain 1"/>
    <property type="match status" value="1"/>
</dbReference>
<evidence type="ECO:0000256" key="1">
    <source>
        <dbReference type="SAM" id="SignalP"/>
    </source>
</evidence>
<dbReference type="InterPro" id="IPR029045">
    <property type="entry name" value="ClpP/crotonase-like_dom_sf"/>
</dbReference>
<organism evidence="3 4">
    <name type="scientific">Luteimonas endophytica</name>
    <dbReference type="NCBI Taxonomy" id="3042023"/>
    <lineage>
        <taxon>Bacteria</taxon>
        <taxon>Pseudomonadati</taxon>
        <taxon>Pseudomonadota</taxon>
        <taxon>Gammaproteobacteria</taxon>
        <taxon>Lysobacterales</taxon>
        <taxon>Lysobacteraceae</taxon>
        <taxon>Luteimonas</taxon>
    </lineage>
</organism>
<evidence type="ECO:0000313" key="3">
    <source>
        <dbReference type="EMBL" id="MDH5824955.1"/>
    </source>
</evidence>
<dbReference type="Pfam" id="PF03572">
    <property type="entry name" value="Peptidase_S41"/>
    <property type="match status" value="1"/>
</dbReference>
<reference evidence="3 4" key="1">
    <citation type="submission" date="2023-04" db="EMBL/GenBank/DDBJ databases">
        <title>Luteimonas endophyticus RD2P54.</title>
        <authorList>
            <person name="Sun J.-Q."/>
        </authorList>
    </citation>
    <scope>NUCLEOTIDE SEQUENCE [LARGE SCALE GENOMIC DNA]</scope>
    <source>
        <strain evidence="3 4">RD2P54</strain>
    </source>
</reference>
<feature type="domain" description="Tail specific protease" evidence="2">
    <location>
        <begin position="254"/>
        <end position="442"/>
    </location>
</feature>
<proteinExistence type="predicted"/>
<name>A0ABT6JDQ6_9GAMM</name>
<evidence type="ECO:0000259" key="2">
    <source>
        <dbReference type="Pfam" id="PF03572"/>
    </source>
</evidence>
<dbReference type="EMBL" id="JARXRM010000046">
    <property type="protein sequence ID" value="MDH5824955.1"/>
    <property type="molecule type" value="Genomic_DNA"/>
</dbReference>
<protein>
    <submittedName>
        <fullName evidence="3">S41 family peptidase</fullName>
    </submittedName>
</protein>
<dbReference type="RefSeq" id="WP_280576338.1">
    <property type="nucleotide sequence ID" value="NZ_JARXRM010000046.1"/>
</dbReference>
<evidence type="ECO:0000313" key="4">
    <source>
        <dbReference type="Proteomes" id="UP001156940"/>
    </source>
</evidence>
<keyword evidence="4" id="KW-1185">Reference proteome</keyword>
<dbReference type="PANTHER" id="PTHR32060">
    <property type="entry name" value="TAIL-SPECIFIC PROTEASE"/>
    <property type="match status" value="1"/>
</dbReference>
<dbReference type="SUPFAM" id="SSF52096">
    <property type="entry name" value="ClpP/crotonase"/>
    <property type="match status" value="1"/>
</dbReference>
<dbReference type="PANTHER" id="PTHR32060:SF30">
    <property type="entry name" value="CARBOXY-TERMINAL PROCESSING PROTEASE CTPA"/>
    <property type="match status" value="1"/>
</dbReference>
<gene>
    <name evidence="3" type="ORF">QFW77_18470</name>
</gene>
<sequence>MRRTGLGLLLCLVIGGQVPAYAGAQACDPQAGYGLALEGAEPAYEVAALRADLAEFRAVVARTHPAPGLLFDQPALQRVAADIEAELHDGMTLRQAWLAMARLNPHFRDAHTGLRHPVAGYEADLAEGATGFPVEVFIDRAGGLRASATPGPGTALPPYARIVSINGHDVPTLLATLMPRMRGETVSVQRLVLAFNFPGYLWTVLGPQRAYCVGIEHEGRTRHLLFAGAAGEGPGSEAGRDAPPFGFSMPAEGVALLRVGSFHPGLKEAFATFLAESFAAIEANGAATLLLDIRDNPGGAHDTSDQLVAYLVDKPVPSASALLARITSGNREIAPQAETGSIVRVPFPEPIAPRPAGAAFKGEVYVLLSQDTYSQAIVFAATLRDAGIARLAGETTGGNANQTGQITLVPLPRTGLQALAPLYVIYRPNGDATMAGLRPDIAIPHDPLAPDRMVASLLELLGKRPNKGAE</sequence>
<keyword evidence="1" id="KW-0732">Signal</keyword>
<comment type="caution">
    <text evidence="3">The sequence shown here is derived from an EMBL/GenBank/DDBJ whole genome shotgun (WGS) entry which is preliminary data.</text>
</comment>
<dbReference type="InterPro" id="IPR005151">
    <property type="entry name" value="Tail-specific_protease"/>
</dbReference>
<feature type="signal peptide" evidence="1">
    <location>
        <begin position="1"/>
        <end position="22"/>
    </location>
</feature>
<dbReference type="Proteomes" id="UP001156940">
    <property type="component" value="Unassembled WGS sequence"/>
</dbReference>
<accession>A0ABT6JDQ6</accession>